<organism evidence="2 3">
    <name type="scientific">Streblomastix strix</name>
    <dbReference type="NCBI Taxonomy" id="222440"/>
    <lineage>
        <taxon>Eukaryota</taxon>
        <taxon>Metamonada</taxon>
        <taxon>Preaxostyla</taxon>
        <taxon>Oxymonadida</taxon>
        <taxon>Streblomastigidae</taxon>
        <taxon>Streblomastix</taxon>
    </lineage>
</organism>
<name>A0A5J4UK29_9EUKA</name>
<evidence type="ECO:0000313" key="2">
    <source>
        <dbReference type="EMBL" id="KAA6370312.1"/>
    </source>
</evidence>
<dbReference type="AlphaFoldDB" id="A0A5J4UK29"/>
<feature type="non-terminal residue" evidence="2">
    <location>
        <position position="179"/>
    </location>
</feature>
<protein>
    <submittedName>
        <fullName evidence="2">Uncharacterized protein</fullName>
    </submittedName>
</protein>
<feature type="region of interest" description="Disordered" evidence="1">
    <location>
        <begin position="107"/>
        <end position="179"/>
    </location>
</feature>
<feature type="compositionally biased region" description="Polar residues" evidence="1">
    <location>
        <begin position="169"/>
        <end position="179"/>
    </location>
</feature>
<dbReference type="EMBL" id="SNRW01015513">
    <property type="protein sequence ID" value="KAA6370312.1"/>
    <property type="molecule type" value="Genomic_DNA"/>
</dbReference>
<evidence type="ECO:0000256" key="1">
    <source>
        <dbReference type="SAM" id="MobiDB-lite"/>
    </source>
</evidence>
<accession>A0A5J4UK29</accession>
<gene>
    <name evidence="2" type="ORF">EZS28_034163</name>
</gene>
<sequence length="179" mass="20280">MDRQGPDKQSVTHNDAAEQILTLARIRAELQDPEQTKAQLLQAGFGEDDLDLRTGDSKRKYRIIIKSLLDDDFRKNLLAASESLVSKPEKRTRAQQVTEMAMDAKIKLEPNSQQSDSIDLTDDVEQTPNSESSSQQTQSASRKRFRKQTIKTMQEQTGEDLGVDMSKWKQFSYTDKQGG</sequence>
<proteinExistence type="predicted"/>
<dbReference type="Proteomes" id="UP000324800">
    <property type="component" value="Unassembled WGS sequence"/>
</dbReference>
<reference evidence="2 3" key="1">
    <citation type="submission" date="2019-03" db="EMBL/GenBank/DDBJ databases">
        <title>Single cell metagenomics reveals metabolic interactions within the superorganism composed of flagellate Streblomastix strix and complex community of Bacteroidetes bacteria on its surface.</title>
        <authorList>
            <person name="Treitli S.C."/>
            <person name="Kolisko M."/>
            <person name="Husnik F."/>
            <person name="Keeling P."/>
            <person name="Hampl V."/>
        </authorList>
    </citation>
    <scope>NUCLEOTIDE SEQUENCE [LARGE SCALE GENOMIC DNA]</scope>
    <source>
        <strain evidence="2">ST1C</strain>
    </source>
</reference>
<feature type="compositionally biased region" description="Low complexity" evidence="1">
    <location>
        <begin position="130"/>
        <end position="140"/>
    </location>
</feature>
<comment type="caution">
    <text evidence="2">The sequence shown here is derived from an EMBL/GenBank/DDBJ whole genome shotgun (WGS) entry which is preliminary data.</text>
</comment>
<evidence type="ECO:0000313" key="3">
    <source>
        <dbReference type="Proteomes" id="UP000324800"/>
    </source>
</evidence>